<organism evidence="7 8">
    <name type="scientific">Gonium pectorale</name>
    <name type="common">Green alga</name>
    <dbReference type="NCBI Taxonomy" id="33097"/>
    <lineage>
        <taxon>Eukaryota</taxon>
        <taxon>Viridiplantae</taxon>
        <taxon>Chlorophyta</taxon>
        <taxon>core chlorophytes</taxon>
        <taxon>Chlorophyceae</taxon>
        <taxon>CS clade</taxon>
        <taxon>Chlamydomonadales</taxon>
        <taxon>Volvocaceae</taxon>
        <taxon>Gonium</taxon>
    </lineage>
</organism>
<dbReference type="AlphaFoldDB" id="A0A150GTP4"/>
<dbReference type="Gene3D" id="6.10.140.2220">
    <property type="match status" value="1"/>
</dbReference>
<evidence type="ECO:0000256" key="3">
    <source>
        <dbReference type="ARBA" id="ARBA00022833"/>
    </source>
</evidence>
<sequence>MDFVAAFEFAAGVLGYPTSVSRLLPTLPDGPETASLFAQLADESMLQLLADWSRLCEDAGWGLAEPFRESPSAAAANCRAQARPNAFRARTTSPGSLGASVASKAAEGGRHTNAAVLVSNSCVLMMNLVQYASTSSHPSAAAGLLRLASSLRRSQLIPAVSSALRSAPALPFGDGRLATAADCHARGLDTLSCTAGVLAGHVQGAAAAADLVPCVLELISDGELQRLLLEAMERVAELYEEETGLASSETGGPHGAAVPLLTQPSTRVGGGTNVEGPGGGWPLFDASVASRRSPECDLPAATARWEVVRKALATWCALQDHGKAAAVLPPAQRQAPLALRLNRALAMAPPPPPVSYTRGLQRLAPAQRVTDAISVRLNLTMALCQILMGALARGGAEVAAALLPGLCEAWAWGIAAATRSFVHALQGAGSSNNSSGTKVKSAVVQYQKVLMTGQEFMKQSLLDPVAGWPALSPALREDVVRRLAGAGMLRTWDTVLRLAADSGDAELLGRAVGLLVPCVEVLLLPLLREAMRPRSPSAAVAATVAGAGTGPYAAGHPPSAMALPPPVPVPDPWDGARELGWLVTAAKLVSRHGWEQSSGRGGGGDGGTTLTGEVFLALRELLRSSCLSPSGLPELLPELSEAGGSSASGPDPRSVAIMEASALAARALFATADVPFSGCRDHTAASESVQNIQLVLALRAANSEVTAVRSAARVLPPAVLLVARPLLPLGSAAAMLRKLAAGGGGSDTVHDTVAMYARRLSESVVTALAELAADPALEPHVRMALLAEPAGAETELPAGAMPSREARTSPGLRPPSSDAADFGFSAGDVAAAVAASAARVLPPAVLLVARPLLPLGSAAAMLRKLAAGGGGSDTVHDTVAMYARRLSESVVTALAELAADPALEPHVRMALLAEPAGAETELPAGAMPSREARTSPGLRPPSSDAADFGFSAGDVAAAVAAFSPRSAQQLARLRAAATEAEGGVTASAAQRRSHGAGDAGAAGCGTAGGDIPGATGAAVSPLLATARGLLEAAAEAAQERMGLRLLAGLPPPLGCRLWPPAVLRVCCNPACGDLTGECEAGLKLRRCAGCEAARYCGAECQRQHWAAGHSAECARLRRG</sequence>
<feature type="domain" description="MYND-type" evidence="6">
    <location>
        <begin position="1068"/>
        <end position="1113"/>
    </location>
</feature>
<reference evidence="8" key="1">
    <citation type="journal article" date="2016" name="Nat. Commun.">
        <title>The Gonium pectorale genome demonstrates co-option of cell cycle regulation during the evolution of multicellularity.</title>
        <authorList>
            <person name="Hanschen E.R."/>
            <person name="Marriage T.N."/>
            <person name="Ferris P.J."/>
            <person name="Hamaji T."/>
            <person name="Toyoda A."/>
            <person name="Fujiyama A."/>
            <person name="Neme R."/>
            <person name="Noguchi H."/>
            <person name="Minakuchi Y."/>
            <person name="Suzuki M."/>
            <person name="Kawai-Toyooka H."/>
            <person name="Smith D.R."/>
            <person name="Sparks H."/>
            <person name="Anderson J."/>
            <person name="Bakaric R."/>
            <person name="Luria V."/>
            <person name="Karger A."/>
            <person name="Kirschner M.W."/>
            <person name="Durand P.M."/>
            <person name="Michod R.E."/>
            <person name="Nozaki H."/>
            <person name="Olson B.J."/>
        </authorList>
    </citation>
    <scope>NUCLEOTIDE SEQUENCE [LARGE SCALE GENOMIC DNA]</scope>
    <source>
        <strain evidence="8">NIES-2863</strain>
    </source>
</reference>
<dbReference type="InterPro" id="IPR002893">
    <property type="entry name" value="Znf_MYND"/>
</dbReference>
<keyword evidence="1" id="KW-0479">Metal-binding</keyword>
<dbReference type="Proteomes" id="UP000075714">
    <property type="component" value="Unassembled WGS sequence"/>
</dbReference>
<accession>A0A150GTP4</accession>
<dbReference type="PROSITE" id="PS50865">
    <property type="entry name" value="ZF_MYND_2"/>
    <property type="match status" value="1"/>
</dbReference>
<proteinExistence type="predicted"/>
<comment type="caution">
    <text evidence="7">The sequence shown here is derived from an EMBL/GenBank/DDBJ whole genome shotgun (WGS) entry which is preliminary data.</text>
</comment>
<evidence type="ECO:0000256" key="1">
    <source>
        <dbReference type="ARBA" id="ARBA00022723"/>
    </source>
</evidence>
<name>A0A150GTP4_GONPE</name>
<feature type="region of interest" description="Disordered" evidence="5">
    <location>
        <begin position="920"/>
        <end position="945"/>
    </location>
</feature>
<evidence type="ECO:0000259" key="6">
    <source>
        <dbReference type="PROSITE" id="PS50865"/>
    </source>
</evidence>
<dbReference type="SUPFAM" id="SSF144232">
    <property type="entry name" value="HIT/MYND zinc finger-like"/>
    <property type="match status" value="1"/>
</dbReference>
<keyword evidence="2 4" id="KW-0863">Zinc-finger</keyword>
<evidence type="ECO:0000256" key="4">
    <source>
        <dbReference type="PROSITE-ProRule" id="PRU00134"/>
    </source>
</evidence>
<feature type="region of interest" description="Disordered" evidence="5">
    <location>
        <begin position="794"/>
        <end position="818"/>
    </location>
</feature>
<evidence type="ECO:0000313" key="8">
    <source>
        <dbReference type="Proteomes" id="UP000075714"/>
    </source>
</evidence>
<evidence type="ECO:0000256" key="5">
    <source>
        <dbReference type="SAM" id="MobiDB-lite"/>
    </source>
</evidence>
<evidence type="ECO:0000256" key="2">
    <source>
        <dbReference type="ARBA" id="ARBA00022771"/>
    </source>
</evidence>
<dbReference type="EMBL" id="LSYV01000008">
    <property type="protein sequence ID" value="KXZ53191.1"/>
    <property type="molecule type" value="Genomic_DNA"/>
</dbReference>
<dbReference type="GO" id="GO:0008270">
    <property type="term" value="F:zinc ion binding"/>
    <property type="evidence" value="ECO:0007669"/>
    <property type="project" value="UniProtKB-KW"/>
</dbReference>
<evidence type="ECO:0000313" key="7">
    <source>
        <dbReference type="EMBL" id="KXZ53191.1"/>
    </source>
</evidence>
<keyword evidence="8" id="KW-1185">Reference proteome</keyword>
<gene>
    <name evidence="7" type="ORF">GPECTOR_7g1084</name>
</gene>
<protein>
    <recommendedName>
        <fullName evidence="6">MYND-type domain-containing protein</fullName>
    </recommendedName>
</protein>
<dbReference type="Pfam" id="PF01753">
    <property type="entry name" value="zf-MYND"/>
    <property type="match status" value="1"/>
</dbReference>
<keyword evidence="3" id="KW-0862">Zinc</keyword>